<sequence>MGGDKSIRVLVLGGTSEGREIARRLSMAGLSVTYSMAGLVRQAKLGCEQLTGGFSRYGGVGSWLEAEDVDAVVDATHPYAQRMSEAAARECLRLGIPCVRFDRPPWQPTDDDEWIGFNDYADLQRKINHRFPEGDARLFFSVGQMQYPQLKTFDASFMLVRSAVPVQNLPPRCEYVLGVGPFDVGDEVFLLADYRINGLVCRNTGGRALEAKYLAARHLGVPVFMQNRPQFDASDAVTQRFQQVDDLLLTVLQRFDQSGHHQ</sequence>
<dbReference type="Pfam" id="PF02571">
    <property type="entry name" value="CbiJ"/>
    <property type="match status" value="1"/>
</dbReference>
<dbReference type="PANTHER" id="PTHR36925:SF1">
    <property type="entry name" value="COBALT-PRECORRIN-6A REDUCTASE"/>
    <property type="match status" value="1"/>
</dbReference>
<proteinExistence type="predicted"/>
<dbReference type="PROSITE" id="PS51014">
    <property type="entry name" value="COBK_CBIJ"/>
    <property type="match status" value="1"/>
</dbReference>
<accession>A0ABX1GET7</accession>
<comment type="caution">
    <text evidence="4">The sequence shown here is derived from an EMBL/GenBank/DDBJ whole genome shotgun (WGS) entry which is preliminary data.</text>
</comment>
<evidence type="ECO:0000256" key="2">
    <source>
        <dbReference type="ARBA" id="ARBA00022573"/>
    </source>
</evidence>
<dbReference type="Proteomes" id="UP000765845">
    <property type="component" value="Unassembled WGS sequence"/>
</dbReference>
<protein>
    <submittedName>
        <fullName evidence="4">Cobalt-precorrin-6A reductase</fullName>
    </submittedName>
</protein>
<evidence type="ECO:0000313" key="4">
    <source>
        <dbReference type="EMBL" id="NKI17063.1"/>
    </source>
</evidence>
<organism evidence="4 5">
    <name type="scientific">Spongiibacter thalassae</name>
    <dbReference type="NCBI Taxonomy" id="2721624"/>
    <lineage>
        <taxon>Bacteria</taxon>
        <taxon>Pseudomonadati</taxon>
        <taxon>Pseudomonadota</taxon>
        <taxon>Gammaproteobacteria</taxon>
        <taxon>Cellvibrionales</taxon>
        <taxon>Spongiibacteraceae</taxon>
        <taxon>Spongiibacter</taxon>
    </lineage>
</organism>
<comment type="pathway">
    <text evidence="1">Cofactor biosynthesis; adenosylcobalamin biosynthesis.</text>
</comment>
<keyword evidence="3" id="KW-0560">Oxidoreductase</keyword>
<evidence type="ECO:0000313" key="5">
    <source>
        <dbReference type="Proteomes" id="UP000765845"/>
    </source>
</evidence>
<name>A0ABX1GET7_9GAMM</name>
<evidence type="ECO:0000256" key="1">
    <source>
        <dbReference type="ARBA" id="ARBA00004953"/>
    </source>
</evidence>
<keyword evidence="2" id="KW-0169">Cobalamin biosynthesis</keyword>
<keyword evidence="5" id="KW-1185">Reference proteome</keyword>
<dbReference type="PANTHER" id="PTHR36925">
    <property type="entry name" value="COBALT-PRECORRIN-6A REDUCTASE"/>
    <property type="match status" value="1"/>
</dbReference>
<dbReference type="InterPro" id="IPR003723">
    <property type="entry name" value="Precorrin-6x_reduct"/>
</dbReference>
<dbReference type="RefSeq" id="WP_168449593.1">
    <property type="nucleotide sequence ID" value="NZ_JAAWWK010000002.1"/>
</dbReference>
<gene>
    <name evidence="4" type="ORF">HCU74_06465</name>
</gene>
<dbReference type="EMBL" id="JAAWWK010000002">
    <property type="protein sequence ID" value="NKI17063.1"/>
    <property type="molecule type" value="Genomic_DNA"/>
</dbReference>
<reference evidence="4 5" key="1">
    <citation type="submission" date="2020-04" db="EMBL/GenBank/DDBJ databases">
        <authorList>
            <person name="Yoon J."/>
        </authorList>
    </citation>
    <scope>NUCLEOTIDE SEQUENCE [LARGE SCALE GENOMIC DNA]</scope>
    <source>
        <strain evidence="4 5">KMU-166</strain>
    </source>
</reference>
<evidence type="ECO:0000256" key="3">
    <source>
        <dbReference type="ARBA" id="ARBA00023002"/>
    </source>
</evidence>